<dbReference type="PROSITE" id="PS51387">
    <property type="entry name" value="FAD_PCMH"/>
    <property type="match status" value="1"/>
</dbReference>
<dbReference type="AlphaFoldDB" id="A0A1X7PFQ2"/>
<keyword evidence="3" id="KW-1185">Reference proteome</keyword>
<dbReference type="PANTHER" id="PTHR43762:SF1">
    <property type="entry name" value="D-ARABINONO-1,4-LACTONE OXIDASE"/>
    <property type="match status" value="1"/>
</dbReference>
<dbReference type="InterPro" id="IPR010031">
    <property type="entry name" value="FAD_lactone_oxidase-like"/>
</dbReference>
<dbReference type="Proteomes" id="UP000193711">
    <property type="component" value="Unassembled WGS sequence"/>
</dbReference>
<evidence type="ECO:0000313" key="3">
    <source>
        <dbReference type="Proteomes" id="UP000193711"/>
    </source>
</evidence>
<evidence type="ECO:0000259" key="1">
    <source>
        <dbReference type="PROSITE" id="PS51387"/>
    </source>
</evidence>
<accession>A0A1X7PFQ2</accession>
<dbReference type="PANTHER" id="PTHR43762">
    <property type="entry name" value="L-GULONOLACTONE OXIDASE"/>
    <property type="match status" value="1"/>
</dbReference>
<protein>
    <submittedName>
        <fullName evidence="2">FAD/FMN-containing dehydrogenase</fullName>
    </submittedName>
</protein>
<proteinExistence type="predicted"/>
<dbReference type="STRING" id="1891671.SAMN06295885_3355"/>
<dbReference type="InterPro" id="IPR016169">
    <property type="entry name" value="FAD-bd_PCMH_sub2"/>
</dbReference>
<evidence type="ECO:0000313" key="2">
    <source>
        <dbReference type="EMBL" id="SMH49552.1"/>
    </source>
</evidence>
<reference evidence="3" key="1">
    <citation type="submission" date="2017-04" db="EMBL/GenBank/DDBJ databases">
        <authorList>
            <person name="Varghese N."/>
            <person name="Submissions S."/>
        </authorList>
    </citation>
    <scope>NUCLEOTIDE SEQUENCE [LARGE SCALE GENOMIC DNA]</scope>
    <source>
        <strain evidence="3">VKM Ac-2121</strain>
    </source>
</reference>
<dbReference type="GO" id="GO:0071949">
    <property type="term" value="F:FAD binding"/>
    <property type="evidence" value="ECO:0007669"/>
    <property type="project" value="InterPro"/>
</dbReference>
<dbReference type="OrthoDB" id="143770at2"/>
<dbReference type="InterPro" id="IPR036318">
    <property type="entry name" value="FAD-bd_PCMH-like_sf"/>
</dbReference>
<dbReference type="Pfam" id="PF01565">
    <property type="entry name" value="FAD_binding_4"/>
    <property type="match status" value="1"/>
</dbReference>
<sequence>MTAAVSSWGLLSRDQHRVIAITNAEQAQDALSRGDGGIAYGVGRSYGDVALNGGGVLWDFSGFDRLLAFDDETGVLRAEPGVLLKDVQAVFSPRGWMLPVTPGTRNVTLAGAIANDVHGKNHASAGTIGRHLVSFTLLRSDGSSSRCTPTENVELFEATIGGLGLTGLIVEVELTLKRVPGPWLVTEDVPFQSLEGYLGLVDESMDVFEHTVAWIDVTTGGGRRGVYSRGDTTAAPAVPVKPGGSLRVPFAFPLSVVNRATLPLLNRAYYRLKATGAGRSVQHYEQFYYPLDAIQGWNTMYGPRGFYQYQSTVPWEGALEVTREMLALIAASGTGSFLGVLKTFGALESPGLLSFPAPGVCFALDFPNTPAALPLFSRLDELVRSVGGRLYPAKDARMSREMFEAGYPRLAEFTLQRDPGISSDFSRRVLGS</sequence>
<name>A0A1X7PFQ2_9MICO</name>
<organism evidence="2 3">
    <name type="scientific">Rathayibacter oskolensis</name>
    <dbReference type="NCBI Taxonomy" id="1891671"/>
    <lineage>
        <taxon>Bacteria</taxon>
        <taxon>Bacillati</taxon>
        <taxon>Actinomycetota</taxon>
        <taxon>Actinomycetes</taxon>
        <taxon>Micrococcales</taxon>
        <taxon>Microbacteriaceae</taxon>
        <taxon>Rathayibacter</taxon>
    </lineage>
</organism>
<dbReference type="InterPro" id="IPR006094">
    <property type="entry name" value="Oxid_FAD_bind_N"/>
</dbReference>
<dbReference type="GO" id="GO:0003885">
    <property type="term" value="F:D-arabinono-1,4-lactone oxidase activity"/>
    <property type="evidence" value="ECO:0007669"/>
    <property type="project" value="TreeGrafter"/>
</dbReference>
<dbReference type="SUPFAM" id="SSF56176">
    <property type="entry name" value="FAD-binding/transporter-associated domain-like"/>
    <property type="match status" value="1"/>
</dbReference>
<gene>
    <name evidence="2" type="ORF">SAMN06295885_3355</name>
</gene>
<dbReference type="EMBL" id="FXBM01000003">
    <property type="protein sequence ID" value="SMH49552.1"/>
    <property type="molecule type" value="Genomic_DNA"/>
</dbReference>
<feature type="domain" description="FAD-binding PCMH-type" evidence="1">
    <location>
        <begin position="11"/>
        <end position="179"/>
    </location>
</feature>
<dbReference type="InterPro" id="IPR016166">
    <property type="entry name" value="FAD-bd_PCMH"/>
</dbReference>
<dbReference type="Gene3D" id="3.30.465.10">
    <property type="match status" value="1"/>
</dbReference>
<dbReference type="RefSeq" id="WP_085477731.1">
    <property type="nucleotide sequence ID" value="NZ_FXBM01000003.1"/>
</dbReference>